<reference evidence="1 2" key="1">
    <citation type="submission" date="2023-03" db="EMBL/GenBank/DDBJ databases">
        <title>High-quality genome of Scylla paramamosain provides insights in environmental adaptation.</title>
        <authorList>
            <person name="Zhang L."/>
        </authorList>
    </citation>
    <scope>NUCLEOTIDE SEQUENCE [LARGE SCALE GENOMIC DNA]</scope>
    <source>
        <strain evidence="1">LZ_2023a</strain>
        <tissue evidence="1">Muscle</tissue>
    </source>
</reference>
<organism evidence="1 2">
    <name type="scientific">Scylla paramamosain</name>
    <name type="common">Mud crab</name>
    <dbReference type="NCBI Taxonomy" id="85552"/>
    <lineage>
        <taxon>Eukaryota</taxon>
        <taxon>Metazoa</taxon>
        <taxon>Ecdysozoa</taxon>
        <taxon>Arthropoda</taxon>
        <taxon>Crustacea</taxon>
        <taxon>Multicrustacea</taxon>
        <taxon>Malacostraca</taxon>
        <taxon>Eumalacostraca</taxon>
        <taxon>Eucarida</taxon>
        <taxon>Decapoda</taxon>
        <taxon>Pleocyemata</taxon>
        <taxon>Brachyura</taxon>
        <taxon>Eubrachyura</taxon>
        <taxon>Portunoidea</taxon>
        <taxon>Portunidae</taxon>
        <taxon>Portuninae</taxon>
        <taxon>Scylla</taxon>
    </lineage>
</organism>
<accession>A0AAW0UJV5</accession>
<keyword evidence="2" id="KW-1185">Reference proteome</keyword>
<name>A0AAW0UJV5_SCYPA</name>
<comment type="caution">
    <text evidence="1">The sequence shown here is derived from an EMBL/GenBank/DDBJ whole genome shotgun (WGS) entry which is preliminary data.</text>
</comment>
<sequence length="73" mass="7883">MSSAGVRSRRCHALRYASAGGGRGTALLAHRLPCSASNLPKQNGRSPRQVLCHCIAPRRCSVIRPRRSRDSAS</sequence>
<dbReference type="EMBL" id="JARAKH010000010">
    <property type="protein sequence ID" value="KAK8400408.1"/>
    <property type="molecule type" value="Genomic_DNA"/>
</dbReference>
<protein>
    <submittedName>
        <fullName evidence="1">Uncharacterized protein</fullName>
    </submittedName>
</protein>
<dbReference type="AlphaFoldDB" id="A0AAW0UJV5"/>
<dbReference type="Proteomes" id="UP001487740">
    <property type="component" value="Unassembled WGS sequence"/>
</dbReference>
<evidence type="ECO:0000313" key="1">
    <source>
        <dbReference type="EMBL" id="KAK8400408.1"/>
    </source>
</evidence>
<evidence type="ECO:0000313" key="2">
    <source>
        <dbReference type="Proteomes" id="UP001487740"/>
    </source>
</evidence>
<proteinExistence type="predicted"/>
<gene>
    <name evidence="1" type="ORF">O3P69_003232</name>
</gene>